<dbReference type="AlphaFoldDB" id="A0A238FNE4"/>
<keyword evidence="3" id="KW-1185">Reference proteome</keyword>
<gene>
    <name evidence="2" type="ORF">BQ2448_6121</name>
</gene>
<dbReference type="Proteomes" id="UP000198372">
    <property type="component" value="Unassembled WGS sequence"/>
</dbReference>
<dbReference type="STRING" id="269621.A0A238FNE4"/>
<evidence type="ECO:0000256" key="1">
    <source>
        <dbReference type="SAM" id="MobiDB-lite"/>
    </source>
</evidence>
<evidence type="ECO:0000313" key="2">
    <source>
        <dbReference type="EMBL" id="SCV73691.1"/>
    </source>
</evidence>
<evidence type="ECO:0000313" key="3">
    <source>
        <dbReference type="Proteomes" id="UP000198372"/>
    </source>
</evidence>
<dbReference type="OrthoDB" id="3341476at2759"/>
<accession>A0A238FNE4</accession>
<organism evidence="2 3">
    <name type="scientific">Microbotryum intermedium</name>
    <dbReference type="NCBI Taxonomy" id="269621"/>
    <lineage>
        <taxon>Eukaryota</taxon>
        <taxon>Fungi</taxon>
        <taxon>Dikarya</taxon>
        <taxon>Basidiomycota</taxon>
        <taxon>Pucciniomycotina</taxon>
        <taxon>Microbotryomycetes</taxon>
        <taxon>Microbotryales</taxon>
        <taxon>Microbotryaceae</taxon>
        <taxon>Microbotryum</taxon>
    </lineage>
</organism>
<protein>
    <submittedName>
        <fullName evidence="2">BQ2448_6121 protein</fullName>
    </submittedName>
</protein>
<sequence>MAFKVMFIQNHVENEEPNDWLVSSTEERTWDEFKVAMVRKALPLAFAFDTEKRIRQSKQGQLDYSTWASGLRALHLQLRSAALSDMEFLRILLFNMDPQLSTFLRQNELLINTGLHQDATPSANIRPPSSASVLARTTTSIPHLVPSSSPSTAAYGSASSSPA</sequence>
<name>A0A238FNE4_9BASI</name>
<dbReference type="EMBL" id="FMSP01000019">
    <property type="protein sequence ID" value="SCV73691.1"/>
    <property type="molecule type" value="Genomic_DNA"/>
</dbReference>
<proteinExistence type="predicted"/>
<feature type="region of interest" description="Disordered" evidence="1">
    <location>
        <begin position="142"/>
        <end position="163"/>
    </location>
</feature>
<reference evidence="3" key="1">
    <citation type="submission" date="2016-09" db="EMBL/GenBank/DDBJ databases">
        <authorList>
            <person name="Jeantristanb JTB J.-T."/>
            <person name="Ricardo R."/>
        </authorList>
    </citation>
    <scope>NUCLEOTIDE SEQUENCE [LARGE SCALE GENOMIC DNA]</scope>
</reference>